<dbReference type="Proteomes" id="UP000016088">
    <property type="component" value="Unassembled WGS sequence"/>
</dbReference>
<feature type="domain" description="Rhodanese" evidence="3">
    <location>
        <begin position="24"/>
        <end position="141"/>
    </location>
</feature>
<dbReference type="GeneID" id="25030146"/>
<dbReference type="SUPFAM" id="SSF52821">
    <property type="entry name" value="Rhodanese/Cell cycle control phosphatase"/>
    <property type="match status" value="2"/>
</dbReference>
<dbReference type="InterPro" id="IPR001763">
    <property type="entry name" value="Rhodanese-like_dom"/>
</dbReference>
<dbReference type="CDD" id="cd01449">
    <property type="entry name" value="TST_Repeat_2"/>
    <property type="match status" value="1"/>
</dbReference>
<dbReference type="VEuPathDB" id="FungiDB:SOCG_01164"/>
<evidence type="ECO:0000256" key="1">
    <source>
        <dbReference type="ARBA" id="ARBA00022679"/>
    </source>
</evidence>
<evidence type="ECO:0000256" key="2">
    <source>
        <dbReference type="ARBA" id="ARBA00022737"/>
    </source>
</evidence>
<proteinExistence type="predicted"/>
<gene>
    <name evidence="4" type="ORF">SOCG_01164</name>
</gene>
<dbReference type="PROSITE" id="PS50206">
    <property type="entry name" value="RHODANESE_3"/>
    <property type="match status" value="2"/>
</dbReference>
<dbReference type="EMBL" id="KE503208">
    <property type="protein sequence ID" value="EPX70943.1"/>
    <property type="molecule type" value="Genomic_DNA"/>
</dbReference>
<evidence type="ECO:0000259" key="3">
    <source>
        <dbReference type="PROSITE" id="PS50206"/>
    </source>
</evidence>
<keyword evidence="2" id="KW-0677">Repeat</keyword>
<dbReference type="SMART" id="SM00450">
    <property type="entry name" value="RHOD"/>
    <property type="match status" value="2"/>
</dbReference>
<dbReference type="FunFam" id="3.40.250.10:FF:000001">
    <property type="entry name" value="Sulfurtransferase"/>
    <property type="match status" value="1"/>
</dbReference>
<dbReference type="OrthoDB" id="270167at2759"/>
<reference evidence="4 5" key="1">
    <citation type="journal article" date="2011" name="Science">
        <title>Comparative functional genomics of the fission yeasts.</title>
        <authorList>
            <person name="Rhind N."/>
            <person name="Chen Z."/>
            <person name="Yassour M."/>
            <person name="Thompson D.A."/>
            <person name="Haas B.J."/>
            <person name="Habib N."/>
            <person name="Wapinski I."/>
            <person name="Roy S."/>
            <person name="Lin M.F."/>
            <person name="Heiman D.I."/>
            <person name="Young S.K."/>
            <person name="Furuya K."/>
            <person name="Guo Y."/>
            <person name="Pidoux A."/>
            <person name="Chen H.M."/>
            <person name="Robbertse B."/>
            <person name="Goldberg J.M."/>
            <person name="Aoki K."/>
            <person name="Bayne E.H."/>
            <person name="Berlin A.M."/>
            <person name="Desjardins C.A."/>
            <person name="Dobbs E."/>
            <person name="Dukaj L."/>
            <person name="Fan L."/>
            <person name="FitzGerald M.G."/>
            <person name="French C."/>
            <person name="Gujja S."/>
            <person name="Hansen K."/>
            <person name="Keifenheim D."/>
            <person name="Levin J.Z."/>
            <person name="Mosher R.A."/>
            <person name="Mueller C.A."/>
            <person name="Pfiffner J."/>
            <person name="Priest M."/>
            <person name="Russ C."/>
            <person name="Smialowska A."/>
            <person name="Swoboda P."/>
            <person name="Sykes S.M."/>
            <person name="Vaughn M."/>
            <person name="Vengrova S."/>
            <person name="Yoder R."/>
            <person name="Zeng Q."/>
            <person name="Allshire R."/>
            <person name="Baulcombe D."/>
            <person name="Birren B.W."/>
            <person name="Brown W."/>
            <person name="Ekwall K."/>
            <person name="Kellis M."/>
            <person name="Leatherwood J."/>
            <person name="Levin H."/>
            <person name="Margalit H."/>
            <person name="Martienssen R."/>
            <person name="Nieduszynski C.A."/>
            <person name="Spatafora J.W."/>
            <person name="Friedman N."/>
            <person name="Dalgaard J.Z."/>
            <person name="Baumann P."/>
            <person name="Niki H."/>
            <person name="Regev A."/>
            <person name="Nusbaum C."/>
        </authorList>
    </citation>
    <scope>NUCLEOTIDE SEQUENCE [LARGE SCALE GENOMIC DNA]</scope>
    <source>
        <strain evidence="5">yFS286</strain>
    </source>
</reference>
<evidence type="ECO:0000313" key="4">
    <source>
        <dbReference type="EMBL" id="EPX70943.1"/>
    </source>
</evidence>
<dbReference type="OMA" id="NNNWFAS"/>
<name>S9PTX4_SCHOY</name>
<dbReference type="AlphaFoldDB" id="S9PTX4"/>
<dbReference type="InterPro" id="IPR045078">
    <property type="entry name" value="TST/MPST-like"/>
</dbReference>
<keyword evidence="5" id="KW-1185">Reference proteome</keyword>
<accession>S9PTX4</accession>
<keyword evidence="1" id="KW-0808">Transferase</keyword>
<dbReference type="InterPro" id="IPR036873">
    <property type="entry name" value="Rhodanese-like_dom_sf"/>
</dbReference>
<dbReference type="RefSeq" id="XP_013019573.1">
    <property type="nucleotide sequence ID" value="XM_013164119.1"/>
</dbReference>
<dbReference type="HOGENOM" id="CLU_031618_3_0_1"/>
<dbReference type="GO" id="GO:0004792">
    <property type="term" value="F:thiosulfate-cyanide sulfurtransferase activity"/>
    <property type="evidence" value="ECO:0007669"/>
    <property type="project" value="TreeGrafter"/>
</dbReference>
<dbReference type="eggNOG" id="KOG1529">
    <property type="taxonomic scope" value="Eukaryota"/>
</dbReference>
<protein>
    <submittedName>
        <fullName evidence="4">Thiosulfate sulfurtransferase</fullName>
    </submittedName>
</protein>
<dbReference type="Gene3D" id="3.40.250.10">
    <property type="entry name" value="Rhodanese-like domain"/>
    <property type="match status" value="2"/>
</dbReference>
<dbReference type="PANTHER" id="PTHR11364">
    <property type="entry name" value="THIOSULFATE SULFERTANSFERASE"/>
    <property type="match status" value="1"/>
</dbReference>
<organism evidence="4 5">
    <name type="scientific">Schizosaccharomyces octosporus (strain yFS286)</name>
    <name type="common">Fission yeast</name>
    <name type="synonym">Octosporomyces octosporus</name>
    <dbReference type="NCBI Taxonomy" id="483514"/>
    <lineage>
        <taxon>Eukaryota</taxon>
        <taxon>Fungi</taxon>
        <taxon>Dikarya</taxon>
        <taxon>Ascomycota</taxon>
        <taxon>Taphrinomycotina</taxon>
        <taxon>Schizosaccharomycetes</taxon>
        <taxon>Schizosaccharomycetales</taxon>
        <taxon>Schizosaccharomycetaceae</taxon>
        <taxon>Schizosaccharomyces</taxon>
    </lineage>
</organism>
<sequence length="298" mass="32985">MLTTHMRMNAILNAKNVFQLLKEQAQKSVLLDATWYLPTESKDGRQEFSQNRLPGAQYFGIDEAKDHRNALPHMLPPAEEFATYVGNLGIDRNTNVIVYDRKGFFSSPRVYWTFKVFGHKNVFLFPNAFAEWKAAGHELETDDPSTPAKVNYGDALLNKNLVASFEDISQVLKDPSSSNTRIIDARPQPRFTGAAAEIRPGIASGHIPTSINIPFTDLVKPGITEPKPVEELEKIFAEHGLHDKSTPIITSCGSGVTASVLFVALELCGFTDVRVYDESWTGYGQRALKDSSLLATGP</sequence>
<dbReference type="Pfam" id="PF00581">
    <property type="entry name" value="Rhodanese"/>
    <property type="match status" value="2"/>
</dbReference>
<dbReference type="PANTHER" id="PTHR11364:SF27">
    <property type="entry name" value="SULFURTRANSFERASE"/>
    <property type="match status" value="1"/>
</dbReference>
<feature type="domain" description="Rhodanese" evidence="3">
    <location>
        <begin position="176"/>
        <end position="292"/>
    </location>
</feature>
<dbReference type="CDD" id="cd01448">
    <property type="entry name" value="TST_Repeat_1"/>
    <property type="match status" value="1"/>
</dbReference>
<evidence type="ECO:0000313" key="5">
    <source>
        <dbReference type="Proteomes" id="UP000016088"/>
    </source>
</evidence>
<dbReference type="GO" id="GO:0005739">
    <property type="term" value="C:mitochondrion"/>
    <property type="evidence" value="ECO:0007669"/>
    <property type="project" value="TreeGrafter"/>
</dbReference>